<evidence type="ECO:0000259" key="9">
    <source>
        <dbReference type="Pfam" id="PF13206"/>
    </source>
</evidence>
<organism evidence="10 11">
    <name type="scientific">Trypanosoma brucei equiperdum</name>
    <dbReference type="NCBI Taxonomy" id="630700"/>
    <lineage>
        <taxon>Eukaryota</taxon>
        <taxon>Discoba</taxon>
        <taxon>Euglenozoa</taxon>
        <taxon>Kinetoplastea</taxon>
        <taxon>Metakinetoplastina</taxon>
        <taxon>Trypanosomatida</taxon>
        <taxon>Trypanosomatidae</taxon>
        <taxon>Trypanosoma</taxon>
    </lineage>
</organism>
<keyword evidence="8" id="KW-0449">Lipoprotein</keyword>
<feature type="domain" description="Trypanosome variant surface glycoprotein B-type N-terminal" evidence="9">
    <location>
        <begin position="22"/>
        <end position="147"/>
    </location>
</feature>
<keyword evidence="3" id="KW-1003">Cell membrane</keyword>
<accession>A0A3L6L714</accession>
<evidence type="ECO:0000256" key="7">
    <source>
        <dbReference type="ARBA" id="ARBA00023180"/>
    </source>
</evidence>
<comment type="caution">
    <text evidence="10">The sequence shown here is derived from an EMBL/GenBank/DDBJ whole genome shotgun (WGS) entry which is preliminary data.</text>
</comment>
<protein>
    <submittedName>
        <fullName evidence="10">Trypanosomal VSG domain containing protein</fullName>
    </submittedName>
</protein>
<dbReference type="Proteomes" id="UP000266743">
    <property type="component" value="Chromosome 9"/>
</dbReference>
<comment type="subcellular location">
    <subcellularLocation>
        <location evidence="2">Cell membrane</location>
        <topology evidence="2">Lipid-anchor</topology>
        <topology evidence="2">GPI-anchor</topology>
    </subcellularLocation>
</comment>
<comment type="function">
    <text evidence="1">VSG forms a coat on the surface of the parasite. The trypanosome evades the immune response of the host by expressing a series of antigenically distinct VSGs from an estimated 1000 VSG genes.</text>
</comment>
<evidence type="ECO:0000256" key="5">
    <source>
        <dbReference type="ARBA" id="ARBA00022729"/>
    </source>
</evidence>
<evidence type="ECO:0000313" key="10">
    <source>
        <dbReference type="EMBL" id="RHW70210.1"/>
    </source>
</evidence>
<evidence type="ECO:0000256" key="4">
    <source>
        <dbReference type="ARBA" id="ARBA00022622"/>
    </source>
</evidence>
<keyword evidence="5" id="KW-0732">Signal</keyword>
<dbReference type="Pfam" id="PF13206">
    <property type="entry name" value="VSG_B"/>
    <property type="match status" value="1"/>
</dbReference>
<dbReference type="InterPro" id="IPR025932">
    <property type="entry name" value="Trypano_VSG_B_N_dom"/>
</dbReference>
<evidence type="ECO:0000256" key="1">
    <source>
        <dbReference type="ARBA" id="ARBA00002523"/>
    </source>
</evidence>
<dbReference type="GO" id="GO:0098552">
    <property type="term" value="C:side of membrane"/>
    <property type="evidence" value="ECO:0007669"/>
    <property type="project" value="UniProtKB-KW"/>
</dbReference>
<evidence type="ECO:0000256" key="3">
    <source>
        <dbReference type="ARBA" id="ARBA00022475"/>
    </source>
</evidence>
<keyword evidence="6" id="KW-0472">Membrane</keyword>
<reference evidence="10 11" key="1">
    <citation type="submission" date="2018-09" db="EMBL/GenBank/DDBJ databases">
        <title>whole genome sequence of T. equiperdum IVM-t1 strain.</title>
        <authorList>
            <person name="Suganuma K."/>
        </authorList>
    </citation>
    <scope>NUCLEOTIDE SEQUENCE [LARGE SCALE GENOMIC DNA]</scope>
    <source>
        <strain evidence="10 11">IVM-t1</strain>
    </source>
</reference>
<sequence length="148" mass="15725">MQPTMVLLIAAALVEKRPQVANAAVAAQGENAADFRILCSILAVAQQSLPDIDIKADPQQIVTDAQALNTSLHHREATDKFTKEGIKDKSNLSPTGAAAALVANTDFTTAQTLAKAAKKLAENTEYGKLEAKTANAWFLVQIKALAKK</sequence>
<evidence type="ECO:0000256" key="8">
    <source>
        <dbReference type="ARBA" id="ARBA00023288"/>
    </source>
</evidence>
<dbReference type="EMBL" id="QSBY01000009">
    <property type="protein sequence ID" value="RHW70210.1"/>
    <property type="molecule type" value="Genomic_DNA"/>
</dbReference>
<keyword evidence="4" id="KW-0336">GPI-anchor</keyword>
<proteinExistence type="predicted"/>
<evidence type="ECO:0000313" key="11">
    <source>
        <dbReference type="Proteomes" id="UP000266743"/>
    </source>
</evidence>
<gene>
    <name evidence="10" type="ORF">DPX39_090106600</name>
</gene>
<dbReference type="AlphaFoldDB" id="A0A3L6L714"/>
<name>A0A3L6L714_9TRYP</name>
<evidence type="ECO:0000256" key="2">
    <source>
        <dbReference type="ARBA" id="ARBA00004609"/>
    </source>
</evidence>
<evidence type="ECO:0000256" key="6">
    <source>
        <dbReference type="ARBA" id="ARBA00023136"/>
    </source>
</evidence>
<dbReference type="GO" id="GO:0005886">
    <property type="term" value="C:plasma membrane"/>
    <property type="evidence" value="ECO:0007669"/>
    <property type="project" value="UniProtKB-SubCell"/>
</dbReference>
<keyword evidence="7" id="KW-0325">Glycoprotein</keyword>